<reference evidence="1" key="1">
    <citation type="submission" date="2023-07" db="EMBL/GenBank/DDBJ databases">
        <title>Sequencing the genomes of 1000 actinobacteria strains.</title>
        <authorList>
            <person name="Klenk H.-P."/>
        </authorList>
    </citation>
    <scope>NUCLEOTIDE SEQUENCE</scope>
    <source>
        <strain evidence="1">DSM 13988</strain>
    </source>
</reference>
<organism evidence="1 2">
    <name type="scientific">Falsarthrobacter nasiphocae</name>
    <dbReference type="NCBI Taxonomy" id="189863"/>
    <lineage>
        <taxon>Bacteria</taxon>
        <taxon>Bacillati</taxon>
        <taxon>Actinomycetota</taxon>
        <taxon>Actinomycetes</taxon>
        <taxon>Micrococcales</taxon>
        <taxon>Micrococcaceae</taxon>
        <taxon>Falsarthrobacter</taxon>
    </lineage>
</organism>
<dbReference type="AlphaFoldDB" id="A0AAE3YC94"/>
<dbReference type="EMBL" id="JAVDUI010000001">
    <property type="protein sequence ID" value="MDR6891258.1"/>
    <property type="molecule type" value="Genomic_DNA"/>
</dbReference>
<dbReference type="RefSeq" id="WP_309848839.1">
    <property type="nucleotide sequence ID" value="NZ_BAAAIU010000004.1"/>
</dbReference>
<dbReference type="Proteomes" id="UP001247307">
    <property type="component" value="Unassembled WGS sequence"/>
</dbReference>
<keyword evidence="2" id="KW-1185">Reference proteome</keyword>
<proteinExistence type="predicted"/>
<accession>A0AAE3YC94</accession>
<evidence type="ECO:0000313" key="1">
    <source>
        <dbReference type="EMBL" id="MDR6891258.1"/>
    </source>
</evidence>
<comment type="caution">
    <text evidence="1">The sequence shown here is derived from an EMBL/GenBank/DDBJ whole genome shotgun (WGS) entry which is preliminary data.</text>
</comment>
<evidence type="ECO:0000313" key="2">
    <source>
        <dbReference type="Proteomes" id="UP001247307"/>
    </source>
</evidence>
<gene>
    <name evidence="1" type="ORF">J2S35_000198</name>
</gene>
<name>A0AAE3YC94_9MICC</name>
<sequence>MTIARLYKLDATPEPLFREAWIAADDESDDAAPAQFVVNRGAVGHQSTTDAVQDVTLERAKSLLAAFLDQCAEDGFIQIPLEEQDLMIVQYRLKTREGTDRDDYFATKTAQELTRYFAWRGLGEIVDTERGDYRLNHVVRVPDAKRAVKGALVALRPYDPTKLTLATAPAGTENFTRKHPATGPAFSRLGR</sequence>
<protein>
    <submittedName>
        <fullName evidence="1">Uncharacterized protein</fullName>
    </submittedName>
</protein>